<accession>A0A5C7B8T3</accession>
<dbReference type="EMBL" id="VOSB01000018">
    <property type="protein sequence ID" value="TXE16361.1"/>
    <property type="molecule type" value="Genomic_DNA"/>
</dbReference>
<evidence type="ECO:0000313" key="3">
    <source>
        <dbReference type="Proteomes" id="UP000321938"/>
    </source>
</evidence>
<reference evidence="2 3" key="1">
    <citation type="submission" date="2019-08" db="EMBL/GenBank/DDBJ databases">
        <title>Genome of Psychroserpens burtonensis ACAM 167.</title>
        <authorList>
            <person name="Bowman J.P."/>
        </authorList>
    </citation>
    <scope>NUCLEOTIDE SEQUENCE [LARGE SCALE GENOMIC DNA]</scope>
    <source>
        <strain evidence="2 3">ACAM 167</strain>
    </source>
</reference>
<evidence type="ECO:0000313" key="2">
    <source>
        <dbReference type="EMBL" id="TXE16361.1"/>
    </source>
</evidence>
<evidence type="ECO:0000256" key="1">
    <source>
        <dbReference type="SAM" id="SignalP"/>
    </source>
</evidence>
<keyword evidence="3" id="KW-1185">Reference proteome</keyword>
<feature type="chain" id="PRO_5022896219" description="Gliding motility-associated C-terminal domain-containing protein" evidence="1">
    <location>
        <begin position="28"/>
        <end position="1528"/>
    </location>
</feature>
<dbReference type="InterPro" id="IPR013783">
    <property type="entry name" value="Ig-like_fold"/>
</dbReference>
<proteinExistence type="predicted"/>
<organism evidence="2 3">
    <name type="scientific">Psychroserpens burtonensis</name>
    <dbReference type="NCBI Taxonomy" id="49278"/>
    <lineage>
        <taxon>Bacteria</taxon>
        <taxon>Pseudomonadati</taxon>
        <taxon>Bacteroidota</taxon>
        <taxon>Flavobacteriia</taxon>
        <taxon>Flavobacteriales</taxon>
        <taxon>Flavobacteriaceae</taxon>
        <taxon>Psychroserpens</taxon>
    </lineage>
</organism>
<feature type="non-terminal residue" evidence="2">
    <location>
        <position position="1528"/>
    </location>
</feature>
<protein>
    <recommendedName>
        <fullName evidence="4">Gliding motility-associated C-terminal domain-containing protein</fullName>
    </recommendedName>
</protein>
<dbReference type="Gene3D" id="2.60.40.10">
    <property type="entry name" value="Immunoglobulins"/>
    <property type="match status" value="1"/>
</dbReference>
<dbReference type="Proteomes" id="UP000321938">
    <property type="component" value="Unassembled WGS sequence"/>
</dbReference>
<comment type="caution">
    <text evidence="2">The sequence shown here is derived from an EMBL/GenBank/DDBJ whole genome shotgun (WGS) entry which is preliminary data.</text>
</comment>
<name>A0A5C7B8T3_9FLAO</name>
<sequence length="1528" mass="163589">MKTAINHNTFKNLIAILAICFGLFANAQVLDSFEARLNETVKGDVCMIANNVLSRTSTQNYNGNSGNHSFNNNVFVDIDNDNTTFNSSSANLINPEPHLACLSMYKVYLYWAAADREPTNNINSENQPNWNYNDVKLMLPGQNTYTTITADEIVYRGRDRATHIDNDPYICFKDITNEVQNLGSAYGKYQVANVEAKTGSLTGHDFTNIGTSGGWQIVFVYESPKLPSKNISLYDGYAQVTASNNNFDIVFDGFQTVPNGNVDADILIGALEGDRDLGGDMLQIRNVLGVYQDISTAQRLSTNFFNSKITDRGINFINRNPASLNTLGFDASIFNLANTLNTAIANNQSSATFRLTSDQETYGLYLLGLSIEVWAPDLAPIDLVLESGSSPAIPGSSLGFSFDMFNRGNDSAQNLTVSGILPPQITGVSANNLPSGITLDYDINTREALFSFDDGMLDVGDNILEVLFDLQIQDDCYFLQTDCDLDFEIQFIASYTGVQNPNVQTTLSSASIRDCNQGDLLPLIIDIIQPEVNWATIPNALDVIIDCSTTDAINDAQNLEPNTDKCNFTLIKTSGPFVSETNCPSNGSYTNTWSFTDECGVTIDSYVQTIVIQDTTPPSLLVPSNTNIECNDDTSPTNTGNATATDTCGNVTITFSDDFVDACGSTETITRTWTAADDCGNTSTDTQIITVVDTTPPTITIPPNKVRECGENTNPPNTGTATALDTCGSVTLNYTDTSTTNCGSTQTISRTWTATDDCGNSVSEIQTIIIEDNEVPTLSMPVNVIIECNESTDPTDTGSATAVDNCGGVTITFSDDSVDACGSTETITRTWTATDECGNSISDTQTISVVDTIAPNLDNCSLKDEFIECSGDDNEKLANDWNAINIATLESCVTDTCDADFSGQVTSNYTYNNLVSTCGQVGTIAVIYTITDDCGNTTALNLTLTLEDTTPPNLDNCSLKDEFIECSGDDNEKLANDWNAINIATLESCVTDTCDADFSGQVISNYTYNNLVSTCGQVGTIAVIYTITDDCGNTTTLNLTLTLEDSTPPNLDNCSITDGSIECSGDDNEQLANDWNTANISALETCVTDSCDTDFNGQVTSDYAYTNLIPTCGQGGIIAVIYTITDDCGNATTLSVTLTIEDTTAPTFTVPADITLECDQDPSDMLLTGDVIDETDFCSGDLEATYNDIVADGDCANASIITRTWSLTDACDNTTTLVQTITVQDTTAPTFTVPADVTLECNTDLSDVTLTGDVIDEADNCSTDLEATFTDTIISGDCANASIITRTWSLTDACDNTTSLVQTITVQDTTAPTFTVPADVTLECDADLTDMSLTGDVTDEADNCSTDLEATFTDAITSGDCANASIITRTWSLTDACDNTTTLVQTITVQDTTAPTFTVPADVTLECNADLSDVTLTGDVIDEADNCSTDLEATFTDTIISGDCANASIITRTWSLTDECDNTTTLVQTITVQDTTAPTFTVPADVTLECNADLSDVTLTGDVIDEADNCSTDLEATFTDTIISGDCA</sequence>
<evidence type="ECO:0008006" key="4">
    <source>
        <dbReference type="Google" id="ProtNLM"/>
    </source>
</evidence>
<gene>
    <name evidence="2" type="ORF">ES692_12575</name>
</gene>
<keyword evidence="1" id="KW-0732">Signal</keyword>
<feature type="signal peptide" evidence="1">
    <location>
        <begin position="1"/>
        <end position="27"/>
    </location>
</feature>